<keyword evidence="2" id="KW-1185">Reference proteome</keyword>
<sequence>MSFQTALQTRRVLEYWRFLTVALFSRQRSLAALAVAALRCVVVVAQPLVPSCSTAQCGGSSPALSLDLTGSGLLSALVQSVPLQLFTGHYFL</sequence>
<dbReference type="InParanoid" id="L9L0H5"/>
<dbReference type="EMBL" id="KB320577">
    <property type="protein sequence ID" value="ELW68259.1"/>
    <property type="molecule type" value="Genomic_DNA"/>
</dbReference>
<reference evidence="2" key="1">
    <citation type="submission" date="2012-07" db="EMBL/GenBank/DDBJ databases">
        <title>Genome of the Chinese tree shrew, a rising model animal genetically related to primates.</title>
        <authorList>
            <person name="Zhang G."/>
            <person name="Fan Y."/>
            <person name="Yao Y."/>
            <person name="Huang Z."/>
        </authorList>
    </citation>
    <scope>NUCLEOTIDE SEQUENCE [LARGE SCALE GENOMIC DNA]</scope>
</reference>
<proteinExistence type="predicted"/>
<accession>L9L0H5</accession>
<gene>
    <name evidence="1" type="ORF">TREES_T100007326</name>
</gene>
<evidence type="ECO:0000313" key="1">
    <source>
        <dbReference type="EMBL" id="ELW68259.1"/>
    </source>
</evidence>
<evidence type="ECO:0000313" key="2">
    <source>
        <dbReference type="Proteomes" id="UP000011518"/>
    </source>
</evidence>
<dbReference type="AlphaFoldDB" id="L9L0H5"/>
<name>L9L0H5_TUPCH</name>
<reference evidence="2" key="2">
    <citation type="journal article" date="2013" name="Nat. Commun.">
        <title>Genome of the Chinese tree shrew.</title>
        <authorList>
            <person name="Fan Y."/>
            <person name="Huang Z.Y."/>
            <person name="Cao C.C."/>
            <person name="Chen C.S."/>
            <person name="Chen Y.X."/>
            <person name="Fan D.D."/>
            <person name="He J."/>
            <person name="Hou H.L."/>
            <person name="Hu L."/>
            <person name="Hu X.T."/>
            <person name="Jiang X.T."/>
            <person name="Lai R."/>
            <person name="Lang Y.S."/>
            <person name="Liang B."/>
            <person name="Liao S.G."/>
            <person name="Mu D."/>
            <person name="Ma Y.Y."/>
            <person name="Niu Y.Y."/>
            <person name="Sun X.Q."/>
            <person name="Xia J.Q."/>
            <person name="Xiao J."/>
            <person name="Xiong Z.Q."/>
            <person name="Xu L."/>
            <person name="Yang L."/>
            <person name="Zhang Y."/>
            <person name="Zhao W."/>
            <person name="Zhao X.D."/>
            <person name="Zheng Y.T."/>
            <person name="Zhou J.M."/>
            <person name="Zhu Y.B."/>
            <person name="Zhang G.J."/>
            <person name="Wang J."/>
            <person name="Yao Y.G."/>
        </authorList>
    </citation>
    <scope>NUCLEOTIDE SEQUENCE [LARGE SCALE GENOMIC DNA]</scope>
</reference>
<protein>
    <submittedName>
        <fullName evidence="1">Uncharacterized protein</fullName>
    </submittedName>
</protein>
<dbReference type="Proteomes" id="UP000011518">
    <property type="component" value="Unassembled WGS sequence"/>
</dbReference>
<organism evidence="1 2">
    <name type="scientific">Tupaia chinensis</name>
    <name type="common">Chinese tree shrew</name>
    <name type="synonym">Tupaia belangeri chinensis</name>
    <dbReference type="NCBI Taxonomy" id="246437"/>
    <lineage>
        <taxon>Eukaryota</taxon>
        <taxon>Metazoa</taxon>
        <taxon>Chordata</taxon>
        <taxon>Craniata</taxon>
        <taxon>Vertebrata</taxon>
        <taxon>Euteleostomi</taxon>
        <taxon>Mammalia</taxon>
        <taxon>Eutheria</taxon>
        <taxon>Euarchontoglires</taxon>
        <taxon>Scandentia</taxon>
        <taxon>Tupaiidae</taxon>
        <taxon>Tupaia</taxon>
    </lineage>
</organism>